<dbReference type="SMART" id="SM00198">
    <property type="entry name" value="SCP"/>
    <property type="match status" value="1"/>
</dbReference>
<dbReference type="InterPro" id="IPR001283">
    <property type="entry name" value="CRISP-related"/>
</dbReference>
<dbReference type="CDD" id="cd05380">
    <property type="entry name" value="CAP_euk"/>
    <property type="match status" value="1"/>
</dbReference>
<dbReference type="OrthoDB" id="5874910at2759"/>
<sequence>MLMMRYDMMLEAEAQAYASSCPTNESAVASRPASGENFAIIPSSTSALDAAAVKSWWSIIFRNGINRKVVYTEFLERKPMSPRTFTQMAWAGSYRLGCGMSNCSLGRTVVCRYRPRGNVYQEQIYIPGPVCGSCFAGNCVDGLCPTPTV</sequence>
<dbReference type="Gene3D" id="3.40.33.10">
    <property type="entry name" value="CAP"/>
    <property type="match status" value="1"/>
</dbReference>
<accession>A0A3P7J5Q8</accession>
<keyword evidence="3" id="KW-1185">Reference proteome</keyword>
<evidence type="ECO:0000259" key="1">
    <source>
        <dbReference type="SMART" id="SM00198"/>
    </source>
</evidence>
<organism evidence="2 3">
    <name type="scientific">Strongylus vulgaris</name>
    <name type="common">Blood worm</name>
    <dbReference type="NCBI Taxonomy" id="40348"/>
    <lineage>
        <taxon>Eukaryota</taxon>
        <taxon>Metazoa</taxon>
        <taxon>Ecdysozoa</taxon>
        <taxon>Nematoda</taxon>
        <taxon>Chromadorea</taxon>
        <taxon>Rhabditida</taxon>
        <taxon>Rhabditina</taxon>
        <taxon>Rhabditomorpha</taxon>
        <taxon>Strongyloidea</taxon>
        <taxon>Strongylidae</taxon>
        <taxon>Strongylus</taxon>
    </lineage>
</organism>
<dbReference type="InterPro" id="IPR014044">
    <property type="entry name" value="CAP_dom"/>
</dbReference>
<feature type="domain" description="SCP" evidence="1">
    <location>
        <begin position="1"/>
        <end position="121"/>
    </location>
</feature>
<protein>
    <recommendedName>
        <fullName evidence="1">SCP domain-containing protein</fullName>
    </recommendedName>
</protein>
<evidence type="ECO:0000313" key="2">
    <source>
        <dbReference type="EMBL" id="VDM80581.1"/>
    </source>
</evidence>
<reference evidence="2 3" key="1">
    <citation type="submission" date="2018-11" db="EMBL/GenBank/DDBJ databases">
        <authorList>
            <consortium name="Pathogen Informatics"/>
        </authorList>
    </citation>
    <scope>NUCLEOTIDE SEQUENCE [LARGE SCALE GENOMIC DNA]</scope>
</reference>
<dbReference type="EMBL" id="UYYB01109129">
    <property type="protein sequence ID" value="VDM80581.1"/>
    <property type="molecule type" value="Genomic_DNA"/>
</dbReference>
<dbReference type="Pfam" id="PF00188">
    <property type="entry name" value="CAP"/>
    <property type="match status" value="1"/>
</dbReference>
<proteinExistence type="predicted"/>
<dbReference type="SUPFAM" id="SSF55797">
    <property type="entry name" value="PR-1-like"/>
    <property type="match status" value="1"/>
</dbReference>
<evidence type="ECO:0000313" key="3">
    <source>
        <dbReference type="Proteomes" id="UP000270094"/>
    </source>
</evidence>
<dbReference type="PRINTS" id="PR00837">
    <property type="entry name" value="V5TPXLIKE"/>
</dbReference>
<dbReference type="InterPro" id="IPR035940">
    <property type="entry name" value="CAP_sf"/>
</dbReference>
<dbReference type="PANTHER" id="PTHR10334">
    <property type="entry name" value="CYSTEINE-RICH SECRETORY PROTEIN-RELATED"/>
    <property type="match status" value="1"/>
</dbReference>
<gene>
    <name evidence="2" type="ORF">SVUK_LOCUS15579</name>
</gene>
<dbReference type="Proteomes" id="UP000270094">
    <property type="component" value="Unassembled WGS sequence"/>
</dbReference>
<dbReference type="AlphaFoldDB" id="A0A3P7J5Q8"/>
<name>A0A3P7J5Q8_STRVU</name>